<evidence type="ECO:0000256" key="8">
    <source>
        <dbReference type="SAM" id="Phobius"/>
    </source>
</evidence>
<dbReference type="Gene3D" id="1.10.287.70">
    <property type="match status" value="1"/>
</dbReference>
<keyword evidence="6 8" id="KW-0472">Membrane</keyword>
<evidence type="ECO:0000259" key="9">
    <source>
        <dbReference type="Pfam" id="PF07885"/>
    </source>
</evidence>
<reference evidence="10 11" key="1">
    <citation type="submission" date="2020-06" db="EMBL/GenBank/DDBJ databases">
        <authorList>
            <person name="Li R."/>
            <person name="Bekaert M."/>
        </authorList>
    </citation>
    <scope>NUCLEOTIDE SEQUENCE [LARGE SCALE GENOMIC DNA]</scope>
    <source>
        <strain evidence="11">wild</strain>
    </source>
</reference>
<evidence type="ECO:0000313" key="11">
    <source>
        <dbReference type="Proteomes" id="UP000507470"/>
    </source>
</evidence>
<name>A0A6J8EV44_MYTCO</name>
<keyword evidence="3 8" id="KW-0812">Transmembrane</keyword>
<dbReference type="GO" id="GO:0008076">
    <property type="term" value="C:voltage-gated potassium channel complex"/>
    <property type="evidence" value="ECO:0007669"/>
    <property type="project" value="InterPro"/>
</dbReference>
<keyword evidence="11" id="KW-1185">Reference proteome</keyword>
<evidence type="ECO:0000256" key="7">
    <source>
        <dbReference type="ARBA" id="ARBA00023303"/>
    </source>
</evidence>
<keyword evidence="7" id="KW-0407">Ion channel</keyword>
<evidence type="ECO:0000256" key="2">
    <source>
        <dbReference type="ARBA" id="ARBA00022448"/>
    </source>
</evidence>
<dbReference type="AlphaFoldDB" id="A0A6J8EV44"/>
<dbReference type="Proteomes" id="UP000507470">
    <property type="component" value="Unassembled WGS sequence"/>
</dbReference>
<sequence>MAPRTNNEIQQMYDSGHRRFHCIHTQAVIDNELQIRHIESGFLGHTNDAQSFALMSEISENAHAASYSAKLFLTWRLHISIETSPDNSIHFSSNQSMSVCPKAKFKTRLTCCEKVWQICYLSVVCLAIIVSVIQSFELTGWNTKENKNVTSEEGMKERLTDHDDWIGVVTHICNVIFTVETSLRLATCPYPISSFYWALITMTTIGYGDIYPKTKCGQILTSVCGTFGLFLLSMPIAVVANTFTDLYKRYCEHQCHQILQKKHTWCRNGNTELIPIKY</sequence>
<keyword evidence="4 8" id="KW-1133">Transmembrane helix</keyword>
<accession>A0A6J8EV44</accession>
<feature type="domain" description="Potassium channel" evidence="9">
    <location>
        <begin position="191"/>
        <end position="244"/>
    </location>
</feature>
<feature type="transmembrane region" description="Helical" evidence="8">
    <location>
        <begin position="115"/>
        <end position="136"/>
    </location>
</feature>
<feature type="transmembrane region" description="Helical" evidence="8">
    <location>
        <begin position="219"/>
        <end position="240"/>
    </location>
</feature>
<evidence type="ECO:0000256" key="1">
    <source>
        <dbReference type="ARBA" id="ARBA00004141"/>
    </source>
</evidence>
<dbReference type="OrthoDB" id="296522at2759"/>
<dbReference type="PANTHER" id="PTHR11537">
    <property type="entry name" value="VOLTAGE-GATED POTASSIUM CHANNEL"/>
    <property type="match status" value="1"/>
</dbReference>
<dbReference type="InterPro" id="IPR028325">
    <property type="entry name" value="VG_K_chnl"/>
</dbReference>
<comment type="subcellular location">
    <subcellularLocation>
        <location evidence="1">Membrane</location>
        <topology evidence="1">Multi-pass membrane protein</topology>
    </subcellularLocation>
</comment>
<protein>
    <submittedName>
        <fullName evidence="10">KCNB1</fullName>
    </submittedName>
</protein>
<dbReference type="GO" id="GO:0001508">
    <property type="term" value="P:action potential"/>
    <property type="evidence" value="ECO:0007669"/>
    <property type="project" value="TreeGrafter"/>
</dbReference>
<gene>
    <name evidence="10" type="ORF">MCOR_55606</name>
</gene>
<keyword evidence="2" id="KW-0813">Transport</keyword>
<evidence type="ECO:0000313" key="10">
    <source>
        <dbReference type="EMBL" id="CAC5423626.1"/>
    </source>
</evidence>
<dbReference type="SUPFAM" id="SSF81324">
    <property type="entry name" value="Voltage-gated potassium channels"/>
    <property type="match status" value="1"/>
</dbReference>
<evidence type="ECO:0000256" key="3">
    <source>
        <dbReference type="ARBA" id="ARBA00022692"/>
    </source>
</evidence>
<organism evidence="10 11">
    <name type="scientific">Mytilus coruscus</name>
    <name type="common">Sea mussel</name>
    <dbReference type="NCBI Taxonomy" id="42192"/>
    <lineage>
        <taxon>Eukaryota</taxon>
        <taxon>Metazoa</taxon>
        <taxon>Spiralia</taxon>
        <taxon>Lophotrochozoa</taxon>
        <taxon>Mollusca</taxon>
        <taxon>Bivalvia</taxon>
        <taxon>Autobranchia</taxon>
        <taxon>Pteriomorphia</taxon>
        <taxon>Mytilida</taxon>
        <taxon>Mytiloidea</taxon>
        <taxon>Mytilidae</taxon>
        <taxon>Mytilinae</taxon>
        <taxon>Mytilus</taxon>
    </lineage>
</organism>
<dbReference type="PRINTS" id="PR00169">
    <property type="entry name" value="KCHANNEL"/>
</dbReference>
<dbReference type="InterPro" id="IPR013099">
    <property type="entry name" value="K_chnl_dom"/>
</dbReference>
<evidence type="ECO:0000256" key="4">
    <source>
        <dbReference type="ARBA" id="ARBA00022989"/>
    </source>
</evidence>
<evidence type="ECO:0000256" key="6">
    <source>
        <dbReference type="ARBA" id="ARBA00023136"/>
    </source>
</evidence>
<dbReference type="Pfam" id="PF07885">
    <property type="entry name" value="Ion_trans_2"/>
    <property type="match status" value="1"/>
</dbReference>
<dbReference type="EMBL" id="CACVKT020009830">
    <property type="protein sequence ID" value="CAC5423626.1"/>
    <property type="molecule type" value="Genomic_DNA"/>
</dbReference>
<dbReference type="PANTHER" id="PTHR11537:SF254">
    <property type="entry name" value="POTASSIUM VOLTAGE-GATED CHANNEL PROTEIN SHAB"/>
    <property type="match status" value="1"/>
</dbReference>
<proteinExistence type="predicted"/>
<dbReference type="GO" id="GO:0005249">
    <property type="term" value="F:voltage-gated potassium channel activity"/>
    <property type="evidence" value="ECO:0007669"/>
    <property type="project" value="InterPro"/>
</dbReference>
<evidence type="ECO:0000256" key="5">
    <source>
        <dbReference type="ARBA" id="ARBA00023065"/>
    </source>
</evidence>
<keyword evidence="5" id="KW-0406">Ion transport</keyword>